<keyword evidence="1" id="KW-1133">Transmembrane helix</keyword>
<name>X1GUY3_9ZZZZ</name>
<reference evidence="3" key="1">
    <citation type="journal article" date="2014" name="Front. Microbiol.">
        <title>High frequency of phylogenetically diverse reductive dehalogenase-homologous genes in deep subseafloor sedimentary metagenomes.</title>
        <authorList>
            <person name="Kawai M."/>
            <person name="Futagami T."/>
            <person name="Toyoda A."/>
            <person name="Takaki Y."/>
            <person name="Nishi S."/>
            <person name="Hori S."/>
            <person name="Arai W."/>
            <person name="Tsubouchi T."/>
            <person name="Morono Y."/>
            <person name="Uchiyama I."/>
            <person name="Ito T."/>
            <person name="Fujiyama A."/>
            <person name="Inagaki F."/>
            <person name="Takami H."/>
        </authorList>
    </citation>
    <scope>NUCLEOTIDE SEQUENCE</scope>
    <source>
        <strain evidence="3">Expedition CK06-06</strain>
    </source>
</reference>
<accession>X1GUY3</accession>
<evidence type="ECO:0000256" key="1">
    <source>
        <dbReference type="SAM" id="Phobius"/>
    </source>
</evidence>
<dbReference type="SMART" id="SM00355">
    <property type="entry name" value="ZnF_C2H2"/>
    <property type="match status" value="1"/>
</dbReference>
<dbReference type="AlphaFoldDB" id="X1GUY3"/>
<feature type="domain" description="C2H2-type" evidence="2">
    <location>
        <begin position="42"/>
        <end position="70"/>
    </location>
</feature>
<dbReference type="InterPro" id="IPR013087">
    <property type="entry name" value="Znf_C2H2_type"/>
</dbReference>
<dbReference type="EMBL" id="BARU01021523">
    <property type="protein sequence ID" value="GAH60947.1"/>
    <property type="molecule type" value="Genomic_DNA"/>
</dbReference>
<protein>
    <recommendedName>
        <fullName evidence="2">C2H2-type domain-containing protein</fullName>
    </recommendedName>
</protein>
<sequence length="77" mass="8361">MPEERRISPAILIIPIGLGLGLVGVMAALAWAAPPTPPPEGYVCPYCGATFDTFEELVSHVQIEHPGERIPIPIEWE</sequence>
<keyword evidence="1" id="KW-0472">Membrane</keyword>
<organism evidence="3">
    <name type="scientific">marine sediment metagenome</name>
    <dbReference type="NCBI Taxonomy" id="412755"/>
    <lineage>
        <taxon>unclassified sequences</taxon>
        <taxon>metagenomes</taxon>
        <taxon>ecological metagenomes</taxon>
    </lineage>
</organism>
<gene>
    <name evidence="3" type="ORF">S03H2_35212</name>
</gene>
<dbReference type="PROSITE" id="PS50157">
    <property type="entry name" value="ZINC_FINGER_C2H2_2"/>
    <property type="match status" value="1"/>
</dbReference>
<feature type="transmembrane region" description="Helical" evidence="1">
    <location>
        <begin position="12"/>
        <end position="33"/>
    </location>
</feature>
<proteinExistence type="predicted"/>
<keyword evidence="1" id="KW-0812">Transmembrane</keyword>
<evidence type="ECO:0000259" key="2">
    <source>
        <dbReference type="PROSITE" id="PS50157"/>
    </source>
</evidence>
<dbReference type="PROSITE" id="PS00028">
    <property type="entry name" value="ZINC_FINGER_C2H2_1"/>
    <property type="match status" value="1"/>
</dbReference>
<comment type="caution">
    <text evidence="3">The sequence shown here is derived from an EMBL/GenBank/DDBJ whole genome shotgun (WGS) entry which is preliminary data.</text>
</comment>
<evidence type="ECO:0000313" key="3">
    <source>
        <dbReference type="EMBL" id="GAH60947.1"/>
    </source>
</evidence>